<accession>A0A8H4YY57</accession>
<gene>
    <name evidence="2" type="ORF">FANTH_11135</name>
</gene>
<protein>
    <recommendedName>
        <fullName evidence="1">Heterokaryon incompatibility domain-containing protein</fullName>
    </recommendedName>
</protein>
<dbReference type="EMBL" id="JABEVY010000318">
    <property type="protein sequence ID" value="KAF5236757.1"/>
    <property type="molecule type" value="Genomic_DNA"/>
</dbReference>
<keyword evidence="3" id="KW-1185">Reference proteome</keyword>
<evidence type="ECO:0000259" key="1">
    <source>
        <dbReference type="Pfam" id="PF06985"/>
    </source>
</evidence>
<organism evidence="2 3">
    <name type="scientific">Fusarium anthophilum</name>
    <dbReference type="NCBI Taxonomy" id="48485"/>
    <lineage>
        <taxon>Eukaryota</taxon>
        <taxon>Fungi</taxon>
        <taxon>Dikarya</taxon>
        <taxon>Ascomycota</taxon>
        <taxon>Pezizomycotina</taxon>
        <taxon>Sordariomycetes</taxon>
        <taxon>Hypocreomycetidae</taxon>
        <taxon>Hypocreales</taxon>
        <taxon>Nectriaceae</taxon>
        <taxon>Fusarium</taxon>
        <taxon>Fusarium fujikuroi species complex</taxon>
    </lineage>
</organism>
<evidence type="ECO:0000313" key="2">
    <source>
        <dbReference type="EMBL" id="KAF5236757.1"/>
    </source>
</evidence>
<proteinExistence type="predicted"/>
<dbReference type="Pfam" id="PF06985">
    <property type="entry name" value="HET"/>
    <property type="match status" value="1"/>
</dbReference>
<comment type="caution">
    <text evidence="2">The sequence shown here is derived from an EMBL/GenBank/DDBJ whole genome shotgun (WGS) entry which is preliminary data.</text>
</comment>
<feature type="domain" description="Heterokaryon incompatibility" evidence="1">
    <location>
        <begin position="202"/>
        <end position="353"/>
    </location>
</feature>
<dbReference type="PANTHER" id="PTHR33112:SF10">
    <property type="entry name" value="TOL"/>
    <property type="match status" value="1"/>
</dbReference>
<dbReference type="Proteomes" id="UP000573603">
    <property type="component" value="Unassembled WGS sequence"/>
</dbReference>
<name>A0A8H4YY57_9HYPO</name>
<dbReference type="PANTHER" id="PTHR33112">
    <property type="entry name" value="DOMAIN PROTEIN, PUTATIVE-RELATED"/>
    <property type="match status" value="1"/>
</dbReference>
<sequence>MSADHIGFIPPVYKQIQLAIDSWAYPLRGAFSAAEILSDLTFNCQPSELCDRCLNISLWTTLSSLHHPQKGCILCQILKDVKNKAKQTESLLKARRYIRICAVPADTLEGTQDDSRRSKIQPGLPVFLQSGSPSHFKLINGWLRLCDQGECGHDGGRCPKPNDALMPTRVIDVGEDKIDPDKVYLISTNKISTDKGGQGAHYVALSHCWGESAKGQIPSWCTTRSNEEDRTQGFLVKNLPATFKDAIRVTRELGKRYLWIDSLCIIQGDDGDWGTEAMKMETVFKNAYCTIAATSAEDSTKGFLNRPVEESNLQYVTVPNSSHGKVYVCTSIDDFPGDVEEGVLNKRAWVLQERALSRRTIHFTKRQTYWECGGGTDRPVAIDSLARELAKAFRTNVRYGIFERYLHRSLLWRLSQNIPKGRIYDPAGQALPSWSWMAYSGQIEYLDFRVNDWSDKSVEWDKSVQFVEDQASNAANNPGNDGYALEARVLRIKPGGLEQVRRDEKGDEGVHLWFDQERNALIEIRCAIMGRETRRKRKDGKQKYYVLVVTEDPEGGSWVRVGMGSIEQRFILFDGQDVAARIK</sequence>
<evidence type="ECO:0000313" key="3">
    <source>
        <dbReference type="Proteomes" id="UP000573603"/>
    </source>
</evidence>
<reference evidence="2 3" key="1">
    <citation type="journal article" date="2020" name="BMC Genomics">
        <title>Correction to: Identification and distribution of gene clusters required for synthesis of sphingolipid metabolism inhibitors in diverse species of the filamentous fungus Fusarium.</title>
        <authorList>
            <person name="Kim H.S."/>
            <person name="Lohmar J.M."/>
            <person name="Busman M."/>
            <person name="Brown D.W."/>
            <person name="Naumann T.A."/>
            <person name="Divon H.H."/>
            <person name="Lysoe E."/>
            <person name="Uhlig S."/>
            <person name="Proctor R.H."/>
        </authorList>
    </citation>
    <scope>NUCLEOTIDE SEQUENCE [LARGE SCALE GENOMIC DNA]</scope>
    <source>
        <strain evidence="2 3">NRRL 25214</strain>
    </source>
</reference>
<dbReference type="AlphaFoldDB" id="A0A8H4YY57"/>
<dbReference type="InterPro" id="IPR010730">
    <property type="entry name" value="HET"/>
</dbReference>